<sequence length="130" mass="13558">MASSPRRNVAPRPRGVALVLLLLLLLATTTPREVEAYRSMAGSCEHAGVVHGDPPHPKRDGDGGFAIALGRPGVNVPGAVVPLSLSSSDGTPFKGFMIGAVRVDGATGKEVRSISHWSPYDPVRVVNADP</sequence>
<evidence type="ECO:0000313" key="4">
    <source>
        <dbReference type="Proteomes" id="UP000001876"/>
    </source>
</evidence>
<protein>
    <submittedName>
        <fullName evidence="3">Predicted protein</fullName>
    </submittedName>
</protein>
<dbReference type="KEGG" id="mpp:MICPUCDRAFT_51610"/>
<dbReference type="GeneID" id="9687350"/>
<dbReference type="GeneID" id="9688220"/>
<dbReference type="OrthoDB" id="502979at2759"/>
<dbReference type="Proteomes" id="UP000001876">
    <property type="component" value="Unassembled WGS sequence"/>
</dbReference>
<name>C1N2P5_MICPC</name>
<dbReference type="RefSeq" id="XP_003062989.1">
    <property type="nucleotide sequence ID" value="XM_003062943.1"/>
</dbReference>
<evidence type="ECO:0000256" key="1">
    <source>
        <dbReference type="SAM" id="SignalP"/>
    </source>
</evidence>
<keyword evidence="4" id="KW-1185">Reference proteome</keyword>
<feature type="chain" id="PRO_5007646923" evidence="1">
    <location>
        <begin position="37"/>
        <end position="130"/>
    </location>
</feature>
<feature type="signal peptide" evidence="1">
    <location>
        <begin position="1"/>
        <end position="36"/>
    </location>
</feature>
<gene>
    <name evidence="3" type="ORF">MICPUCDRAFT_51610</name>
    <name evidence="2" type="ORF">MICPUCDRAFT_52536</name>
</gene>
<accession>C1N2P5</accession>
<reference evidence="3 4" key="1">
    <citation type="journal article" date="2009" name="Science">
        <title>Green evolution and dynamic adaptations revealed by genomes of the marine picoeukaryotes Micromonas.</title>
        <authorList>
            <person name="Worden A.Z."/>
            <person name="Lee J.H."/>
            <person name="Mock T."/>
            <person name="Rouze P."/>
            <person name="Simmons M.P."/>
            <person name="Aerts A.L."/>
            <person name="Allen A.E."/>
            <person name="Cuvelier M.L."/>
            <person name="Derelle E."/>
            <person name="Everett M.V."/>
            <person name="Foulon E."/>
            <person name="Grimwood J."/>
            <person name="Gundlach H."/>
            <person name="Henrissat B."/>
            <person name="Napoli C."/>
            <person name="McDonald S.M."/>
            <person name="Parker M.S."/>
            <person name="Rombauts S."/>
            <person name="Salamov A."/>
            <person name="Von Dassow P."/>
            <person name="Badger J.H."/>
            <person name="Coutinho P.M."/>
            <person name="Demir E."/>
            <person name="Dubchak I."/>
            <person name="Gentemann C."/>
            <person name="Eikrem W."/>
            <person name="Gready J.E."/>
            <person name="John U."/>
            <person name="Lanier W."/>
            <person name="Lindquist E.A."/>
            <person name="Lucas S."/>
            <person name="Mayer K.F."/>
            <person name="Moreau H."/>
            <person name="Not F."/>
            <person name="Otillar R."/>
            <person name="Panaud O."/>
            <person name="Pangilinan J."/>
            <person name="Paulsen I."/>
            <person name="Piegu B."/>
            <person name="Poliakov A."/>
            <person name="Robbens S."/>
            <person name="Schmutz J."/>
            <person name="Toulza E."/>
            <person name="Wyss T."/>
            <person name="Zelensky A."/>
            <person name="Zhou K."/>
            <person name="Armbrust E.V."/>
            <person name="Bhattacharya D."/>
            <person name="Goodenough U.W."/>
            <person name="Van de Peer Y."/>
            <person name="Grigoriev I.V."/>
        </authorList>
    </citation>
    <scope>NUCLEOTIDE SEQUENCE [LARGE SCALE GENOMIC DNA]</scope>
    <source>
        <strain evidence="3 4">CCMP1545</strain>
    </source>
</reference>
<dbReference type="RefSeq" id="XP_003062123.1">
    <property type="nucleotide sequence ID" value="XM_003062077.1"/>
</dbReference>
<evidence type="ECO:0000313" key="3">
    <source>
        <dbReference type="EMBL" id="EEH53835.1"/>
    </source>
</evidence>
<dbReference type="AlphaFoldDB" id="C1N2P5"/>
<proteinExistence type="predicted"/>
<dbReference type="EMBL" id="GG663745">
    <property type="protein sequence ID" value="EEH53835.1"/>
    <property type="molecule type" value="Genomic_DNA"/>
</dbReference>
<dbReference type="EMBL" id="GG663747">
    <property type="protein sequence ID" value="EEH52928.1"/>
    <property type="molecule type" value="Genomic_DNA"/>
</dbReference>
<evidence type="ECO:0000313" key="2">
    <source>
        <dbReference type="EMBL" id="EEH52928.1"/>
    </source>
</evidence>
<organism evidence="4">
    <name type="scientific">Micromonas pusilla (strain CCMP1545)</name>
    <name type="common">Picoplanktonic green alga</name>
    <dbReference type="NCBI Taxonomy" id="564608"/>
    <lineage>
        <taxon>Eukaryota</taxon>
        <taxon>Viridiplantae</taxon>
        <taxon>Chlorophyta</taxon>
        <taxon>Mamiellophyceae</taxon>
        <taxon>Mamiellales</taxon>
        <taxon>Mamiellaceae</taxon>
        <taxon>Micromonas</taxon>
    </lineage>
</organism>
<dbReference type="KEGG" id="mpp:MICPUCDRAFT_52536"/>
<keyword evidence="1" id="KW-0732">Signal</keyword>